<feature type="transmembrane region" description="Helical" evidence="10">
    <location>
        <begin position="115"/>
        <end position="137"/>
    </location>
</feature>
<keyword evidence="3 10" id="KW-0812">Transmembrane</keyword>
<evidence type="ECO:0000313" key="12">
    <source>
        <dbReference type="EMBL" id="KAK9402961.1"/>
    </source>
</evidence>
<evidence type="ECO:0000256" key="7">
    <source>
        <dbReference type="ARBA" id="ARBA00023170"/>
    </source>
</evidence>
<evidence type="ECO:0000256" key="9">
    <source>
        <dbReference type="ARBA" id="ARBA00061394"/>
    </source>
</evidence>
<feature type="domain" description="G-protein coupled receptors family 1 profile" evidence="11">
    <location>
        <begin position="51"/>
        <end position="276"/>
    </location>
</feature>
<evidence type="ECO:0000256" key="6">
    <source>
        <dbReference type="ARBA" id="ARBA00023136"/>
    </source>
</evidence>
<dbReference type="Gene3D" id="1.20.1070.10">
    <property type="entry name" value="Rhodopsin 7-helix transmembrane proteins"/>
    <property type="match status" value="1"/>
</dbReference>
<feature type="transmembrane region" description="Helical" evidence="10">
    <location>
        <begin position="218"/>
        <end position="243"/>
    </location>
</feature>
<dbReference type="Proteomes" id="UP001474421">
    <property type="component" value="Unassembled WGS sequence"/>
</dbReference>
<protein>
    <submittedName>
        <fullName evidence="12">Mrgprh: Mas-related G-protein coupled receptor member H</fullName>
    </submittedName>
</protein>
<evidence type="ECO:0000256" key="5">
    <source>
        <dbReference type="ARBA" id="ARBA00023040"/>
    </source>
</evidence>
<dbReference type="InterPro" id="IPR026234">
    <property type="entry name" value="MRGPCRFAMILY"/>
</dbReference>
<dbReference type="PANTHER" id="PTHR11334">
    <property type="entry name" value="MAS-RELATED G-PROTEIN COUPLED RECEPTOR"/>
    <property type="match status" value="1"/>
</dbReference>
<accession>A0AAW1BL05</accession>
<dbReference type="PROSITE" id="PS50262">
    <property type="entry name" value="G_PROTEIN_RECEP_F1_2"/>
    <property type="match status" value="1"/>
</dbReference>
<feature type="transmembrane region" description="Helical" evidence="10">
    <location>
        <begin position="149"/>
        <end position="170"/>
    </location>
</feature>
<evidence type="ECO:0000256" key="3">
    <source>
        <dbReference type="ARBA" id="ARBA00022692"/>
    </source>
</evidence>
<keyword evidence="4 10" id="KW-1133">Transmembrane helix</keyword>
<keyword evidence="13" id="KW-1185">Reference proteome</keyword>
<dbReference type="Pfam" id="PF00001">
    <property type="entry name" value="7tm_1"/>
    <property type="match status" value="1"/>
</dbReference>
<sequence length="324" mass="36413">MMNSSLGDLNATENYYGYNDSSEITEQLTLSVEGIVWTGITLTVCCVGLVGNGYIIWLLGFQMKRNCFTTFILNLAITDFGFLTSIVISFIFGFINLLRGILALISFSFSHMMYINAHFLMTAISIDRCMAVLFPIWHRCSRPKHLSPAVCVFFWIASFLLAGTVNIMVFTEVIVNDRLFTLHLLVTAMVCLPLITLSTVILFIKMCLKSNQKNQGRLLLVILITLLSFLILAFPLSIIAMILKLSSSEAEKKLQYLILWSIVLSCLNSSINPVIYFLVGRKKGAQSKESMKVLLQNIFKEGEVGQREIEEVKCSHKAFVLLSL</sequence>
<reference evidence="12 13" key="1">
    <citation type="journal article" date="2024" name="Proc. Natl. Acad. Sci. U.S.A.">
        <title>The genetic regulatory architecture and epigenomic basis for age-related changes in rattlesnake venom.</title>
        <authorList>
            <person name="Hogan M.P."/>
            <person name="Holding M.L."/>
            <person name="Nystrom G.S."/>
            <person name="Colston T.J."/>
            <person name="Bartlett D.A."/>
            <person name="Mason A.J."/>
            <person name="Ellsworth S.A."/>
            <person name="Rautsaw R.M."/>
            <person name="Lawrence K.C."/>
            <person name="Strickland J.L."/>
            <person name="He B."/>
            <person name="Fraser P."/>
            <person name="Margres M.J."/>
            <person name="Gilbert D.M."/>
            <person name="Gibbs H.L."/>
            <person name="Parkinson C.L."/>
            <person name="Rokyta D.R."/>
        </authorList>
    </citation>
    <scope>NUCLEOTIDE SEQUENCE [LARGE SCALE GENOMIC DNA]</scope>
    <source>
        <strain evidence="12">DRR0105</strain>
    </source>
</reference>
<dbReference type="PRINTS" id="PR00237">
    <property type="entry name" value="GPCRRHODOPSN"/>
</dbReference>
<comment type="caution">
    <text evidence="12">The sequence shown here is derived from an EMBL/GenBank/DDBJ whole genome shotgun (WGS) entry which is preliminary data.</text>
</comment>
<organism evidence="12 13">
    <name type="scientific">Crotalus adamanteus</name>
    <name type="common">Eastern diamondback rattlesnake</name>
    <dbReference type="NCBI Taxonomy" id="8729"/>
    <lineage>
        <taxon>Eukaryota</taxon>
        <taxon>Metazoa</taxon>
        <taxon>Chordata</taxon>
        <taxon>Craniata</taxon>
        <taxon>Vertebrata</taxon>
        <taxon>Euteleostomi</taxon>
        <taxon>Lepidosauria</taxon>
        <taxon>Squamata</taxon>
        <taxon>Bifurcata</taxon>
        <taxon>Unidentata</taxon>
        <taxon>Episquamata</taxon>
        <taxon>Toxicofera</taxon>
        <taxon>Serpentes</taxon>
        <taxon>Colubroidea</taxon>
        <taxon>Viperidae</taxon>
        <taxon>Crotalinae</taxon>
        <taxon>Crotalus</taxon>
    </lineage>
</organism>
<gene>
    <name evidence="12" type="ORF">NXF25_007788</name>
</gene>
<evidence type="ECO:0000313" key="13">
    <source>
        <dbReference type="Proteomes" id="UP001474421"/>
    </source>
</evidence>
<dbReference type="EMBL" id="JAOTOJ010000003">
    <property type="protein sequence ID" value="KAK9402961.1"/>
    <property type="molecule type" value="Genomic_DNA"/>
</dbReference>
<proteinExistence type="inferred from homology"/>
<dbReference type="PRINTS" id="PR02108">
    <property type="entry name" value="MRGPCRFAMILY"/>
</dbReference>
<dbReference type="GO" id="GO:0005886">
    <property type="term" value="C:plasma membrane"/>
    <property type="evidence" value="ECO:0007669"/>
    <property type="project" value="UniProtKB-SubCell"/>
</dbReference>
<dbReference type="GO" id="GO:0004930">
    <property type="term" value="F:G protein-coupled receptor activity"/>
    <property type="evidence" value="ECO:0007669"/>
    <property type="project" value="UniProtKB-KW"/>
</dbReference>
<feature type="transmembrane region" description="Helical" evidence="10">
    <location>
        <begin position="182"/>
        <end position="206"/>
    </location>
</feature>
<comment type="similarity">
    <text evidence="9">Belongs to the G-protein coupled receptor 1 family. Mas subfamily.</text>
</comment>
<dbReference type="InterPro" id="IPR000276">
    <property type="entry name" value="GPCR_Rhodpsn"/>
</dbReference>
<feature type="transmembrane region" description="Helical" evidence="10">
    <location>
        <begin position="71"/>
        <end position="95"/>
    </location>
</feature>
<comment type="subcellular location">
    <subcellularLocation>
        <location evidence="1">Cell membrane</location>
        <topology evidence="1">Multi-pass membrane protein</topology>
    </subcellularLocation>
</comment>
<dbReference type="AlphaFoldDB" id="A0AAW1BL05"/>
<evidence type="ECO:0000256" key="8">
    <source>
        <dbReference type="ARBA" id="ARBA00023224"/>
    </source>
</evidence>
<evidence type="ECO:0000256" key="10">
    <source>
        <dbReference type="SAM" id="Phobius"/>
    </source>
</evidence>
<keyword evidence="7 12" id="KW-0675">Receptor</keyword>
<keyword evidence="5" id="KW-0297">G-protein coupled receptor</keyword>
<dbReference type="PANTHER" id="PTHR11334:SF29">
    <property type="entry name" value="MAS-RELATED G-PROTEIN COUPLED RECEPTOR MEMBER X2"/>
    <property type="match status" value="1"/>
</dbReference>
<evidence type="ECO:0000256" key="1">
    <source>
        <dbReference type="ARBA" id="ARBA00004651"/>
    </source>
</evidence>
<evidence type="ECO:0000256" key="4">
    <source>
        <dbReference type="ARBA" id="ARBA00022989"/>
    </source>
</evidence>
<evidence type="ECO:0000259" key="11">
    <source>
        <dbReference type="PROSITE" id="PS50262"/>
    </source>
</evidence>
<dbReference type="SUPFAM" id="SSF81321">
    <property type="entry name" value="Family A G protein-coupled receptor-like"/>
    <property type="match status" value="1"/>
</dbReference>
<dbReference type="InterPro" id="IPR017452">
    <property type="entry name" value="GPCR_Rhodpsn_7TM"/>
</dbReference>
<name>A0AAW1BL05_CROAD</name>
<keyword evidence="2" id="KW-1003">Cell membrane</keyword>
<evidence type="ECO:0000256" key="2">
    <source>
        <dbReference type="ARBA" id="ARBA00022475"/>
    </source>
</evidence>
<keyword evidence="6 10" id="KW-0472">Membrane</keyword>
<dbReference type="FunFam" id="1.20.1070.10:FF:000193">
    <property type="entry name" value="Mas-related G-protein coupled receptor member E"/>
    <property type="match status" value="1"/>
</dbReference>
<feature type="transmembrane region" description="Helical" evidence="10">
    <location>
        <begin position="255"/>
        <end position="279"/>
    </location>
</feature>
<keyword evidence="8" id="KW-0807">Transducer</keyword>
<feature type="transmembrane region" description="Helical" evidence="10">
    <location>
        <begin position="35"/>
        <end position="59"/>
    </location>
</feature>